<evidence type="ECO:0000256" key="33">
    <source>
        <dbReference type="ARBA" id="ARBA00022884"/>
    </source>
</evidence>
<dbReference type="InterPro" id="IPR000208">
    <property type="entry name" value="Flavi_RdRp_fingers/palm"/>
</dbReference>
<evidence type="ECO:0000256" key="22">
    <source>
        <dbReference type="ARBA" id="ARBA00022692"/>
    </source>
</evidence>
<evidence type="ECO:0000256" key="49">
    <source>
        <dbReference type="PIRSR" id="PIRSR003817-3"/>
    </source>
</evidence>
<evidence type="ECO:0000256" key="11">
    <source>
        <dbReference type="ARBA" id="ARBA00022553"/>
    </source>
</evidence>
<dbReference type="SUPFAM" id="SSF50494">
    <property type="entry name" value="Trypsin-like serine proteases"/>
    <property type="match status" value="1"/>
</dbReference>
<dbReference type="Gene3D" id="2.60.40.350">
    <property type="match status" value="1"/>
</dbReference>
<dbReference type="SUPFAM" id="SSF53335">
    <property type="entry name" value="S-adenosyl-L-methionine-dependent methyltransferases"/>
    <property type="match status" value="1"/>
</dbReference>
<evidence type="ECO:0000256" key="38">
    <source>
        <dbReference type="ARBA" id="ARBA00023157"/>
    </source>
</evidence>
<feature type="binding site" evidence="50">
    <location>
        <position position="2955"/>
    </location>
    <ligand>
        <name>Zn(2+)</name>
        <dbReference type="ChEBI" id="CHEBI:29105"/>
        <label>1</label>
    </ligand>
</feature>
<dbReference type="InterPro" id="IPR014756">
    <property type="entry name" value="Ig_E-set"/>
</dbReference>
<dbReference type="Pfam" id="PF01002">
    <property type="entry name" value="Flavi_NS2B"/>
    <property type="match status" value="1"/>
</dbReference>
<dbReference type="CDD" id="cd12149">
    <property type="entry name" value="Flavi_E_C"/>
    <property type="match status" value="1"/>
</dbReference>
<dbReference type="Gene3D" id="3.30.67.10">
    <property type="entry name" value="Viral Envelope Glycoprotein, domain 2"/>
    <property type="match status" value="1"/>
</dbReference>
<dbReference type="InterPro" id="IPR000752">
    <property type="entry name" value="Flavi_NS2A"/>
</dbReference>
<dbReference type="GO" id="GO:0039694">
    <property type="term" value="P:viral RNA genome replication"/>
    <property type="evidence" value="ECO:0007669"/>
    <property type="project" value="InterPro"/>
</dbReference>
<feature type="binding site" evidence="48">
    <location>
        <position position="2599"/>
    </location>
    <ligand>
        <name>S-adenosyl-L-methionine</name>
        <dbReference type="ChEBI" id="CHEBI:59789"/>
    </ligand>
</feature>
<evidence type="ECO:0000256" key="44">
    <source>
        <dbReference type="ARBA" id="ARBA00024468"/>
    </source>
</evidence>
<dbReference type="GO" id="GO:0005576">
    <property type="term" value="C:extracellular region"/>
    <property type="evidence" value="ECO:0007669"/>
    <property type="project" value="UniProtKB-SubCell"/>
</dbReference>
<dbReference type="InterPro" id="IPR002535">
    <property type="entry name" value="Flavi_propep"/>
</dbReference>
<dbReference type="PIRSF" id="PIRSF003817">
    <property type="entry name" value="Gen_Poly_FLV"/>
    <property type="match status" value="1"/>
</dbReference>
<keyword evidence="26" id="KW-0378">Hydrolase</keyword>
<feature type="transmembrane region" description="Helical" evidence="52">
    <location>
        <begin position="1166"/>
        <end position="1187"/>
    </location>
</feature>
<feature type="domain" description="Helicase C-terminal" evidence="55">
    <location>
        <begin position="1838"/>
        <end position="2008"/>
    </location>
</feature>
<keyword evidence="34" id="KW-0693">Viral RNA replication</keyword>
<dbReference type="Gene3D" id="3.30.70.2840">
    <property type="entry name" value="Flavivirus RNA-directed RNA polymerase, thumb domain"/>
    <property type="match status" value="3"/>
</dbReference>
<evidence type="ECO:0000256" key="51">
    <source>
        <dbReference type="SAM" id="MobiDB-lite"/>
    </source>
</evidence>
<evidence type="ECO:0000256" key="2">
    <source>
        <dbReference type="ARBA" id="ARBA00004153"/>
    </source>
</evidence>
<feature type="transmembrane region" description="Helical" evidence="52">
    <location>
        <begin position="1207"/>
        <end position="1228"/>
    </location>
</feature>
<dbReference type="InterPro" id="IPR013756">
    <property type="entry name" value="GlyE_cen_dom_subdom2"/>
</dbReference>
<evidence type="ECO:0000256" key="9">
    <source>
        <dbReference type="ARBA" id="ARBA00022510"/>
    </source>
</evidence>
<dbReference type="PROSITE" id="PS51527">
    <property type="entry name" value="FLAVIVIRUS_NS2B"/>
    <property type="match status" value="1"/>
</dbReference>
<feature type="transmembrane region" description="Helical" evidence="52">
    <location>
        <begin position="1300"/>
        <end position="1319"/>
    </location>
</feature>
<dbReference type="SUPFAM" id="SSF52540">
    <property type="entry name" value="P-loop containing nucleoside triphosphate hydrolases"/>
    <property type="match status" value="2"/>
</dbReference>
<evidence type="ECO:0000256" key="3">
    <source>
        <dbReference type="ARBA" id="ARBA00004385"/>
    </source>
</evidence>
<evidence type="ECO:0000259" key="57">
    <source>
        <dbReference type="PROSITE" id="PS51528"/>
    </source>
</evidence>
<dbReference type="GO" id="GO:0005198">
    <property type="term" value="F:structural molecule activity"/>
    <property type="evidence" value="ECO:0007669"/>
    <property type="project" value="InterPro"/>
</dbReference>
<dbReference type="InterPro" id="IPR007094">
    <property type="entry name" value="RNA-dir_pol_PSvirus"/>
</dbReference>
<dbReference type="GO" id="GO:0004483">
    <property type="term" value="F:methyltransferase cap1 activity"/>
    <property type="evidence" value="ECO:0007669"/>
    <property type="project" value="InterPro"/>
</dbReference>
<dbReference type="InterPro" id="IPR011998">
    <property type="entry name" value="Flavi_Glycoprot_E_cen/dimer"/>
</dbReference>
<dbReference type="InterPro" id="IPR036253">
    <property type="entry name" value="Glycoprot_cen/dimer_sf"/>
</dbReference>
<dbReference type="Gene3D" id="1.10.10.930">
    <property type="match status" value="1"/>
</dbReference>
<evidence type="ECO:0000256" key="50">
    <source>
        <dbReference type="PIRSR" id="PIRSR003817-4"/>
    </source>
</evidence>
<dbReference type="InterPro" id="IPR043502">
    <property type="entry name" value="DNA/RNA_pol_sf"/>
</dbReference>
<keyword evidence="30" id="KW-0067">ATP-binding</keyword>
<evidence type="ECO:0000256" key="4">
    <source>
        <dbReference type="ARBA" id="ARBA00004461"/>
    </source>
</evidence>
<evidence type="ECO:0000313" key="60">
    <source>
        <dbReference type="Proteomes" id="UP000143970"/>
    </source>
</evidence>
<dbReference type="Proteomes" id="UP000143970">
    <property type="component" value="Segment"/>
</dbReference>
<evidence type="ECO:0000256" key="34">
    <source>
        <dbReference type="ARBA" id="ARBA00022953"/>
    </source>
</evidence>
<dbReference type="InterPro" id="IPR014412">
    <property type="entry name" value="Gen_Poly_FLV"/>
</dbReference>
<dbReference type="InterPro" id="IPR029063">
    <property type="entry name" value="SAM-dependent_MTases_sf"/>
</dbReference>
<dbReference type="CDD" id="cd23204">
    <property type="entry name" value="Flavivirus_RdRp"/>
    <property type="match status" value="1"/>
</dbReference>
<feature type="region of interest" description="Disordered" evidence="51">
    <location>
        <begin position="1"/>
        <end position="20"/>
    </location>
</feature>
<feature type="binding site" evidence="50">
    <location>
        <position position="2963"/>
    </location>
    <ligand>
        <name>Zn(2+)</name>
        <dbReference type="ChEBI" id="CHEBI:29105"/>
        <label>1</label>
    </ligand>
</feature>
<keyword evidence="40" id="KW-1038">Host endoplasmic reticulum</keyword>
<evidence type="ECO:0000256" key="25">
    <source>
        <dbReference type="ARBA" id="ARBA00022741"/>
    </source>
</evidence>
<comment type="catalytic activity">
    <reaction evidence="46">
        <text>ATP + H2O = ADP + phosphate + H(+)</text>
        <dbReference type="Rhea" id="RHEA:13065"/>
        <dbReference type="ChEBI" id="CHEBI:15377"/>
        <dbReference type="ChEBI" id="CHEBI:15378"/>
        <dbReference type="ChEBI" id="CHEBI:30616"/>
        <dbReference type="ChEBI" id="CHEBI:43474"/>
        <dbReference type="ChEBI" id="CHEBI:456216"/>
        <dbReference type="EC" id="3.6.4.13"/>
    </reaction>
</comment>
<feature type="disulfide bond" evidence="49">
    <location>
        <begin position="471"/>
        <end position="569"/>
    </location>
</feature>
<dbReference type="InterPro" id="IPR038345">
    <property type="entry name" value="Flavi_E_Stem/Anchor_dom_sf"/>
</dbReference>
<dbReference type="Gene3D" id="2.40.10.120">
    <property type="match status" value="2"/>
</dbReference>
<dbReference type="InterPro" id="IPR038302">
    <property type="entry name" value="Env_glycoprot_M_sf_flavivir"/>
</dbReference>
<dbReference type="InterPro" id="IPR002877">
    <property type="entry name" value="RNA_MeTrfase_FtsJ_dom"/>
</dbReference>
<dbReference type="Pfam" id="PF00869">
    <property type="entry name" value="Flavi_glycoprot"/>
    <property type="match status" value="1"/>
</dbReference>
<feature type="transmembrane region" description="Helical" evidence="52">
    <location>
        <begin position="724"/>
        <end position="753"/>
    </location>
</feature>
<evidence type="ECO:0000256" key="40">
    <source>
        <dbReference type="ARBA" id="ARBA00023184"/>
    </source>
</evidence>
<dbReference type="CDD" id="cd18806">
    <property type="entry name" value="SF2_C_viral"/>
    <property type="match status" value="1"/>
</dbReference>
<dbReference type="InterPro" id="IPR047530">
    <property type="entry name" value="Flavi_RdRp"/>
</dbReference>
<dbReference type="Gene3D" id="1.20.1280.260">
    <property type="match status" value="1"/>
</dbReference>
<dbReference type="InterPro" id="IPR046811">
    <property type="entry name" value="Flavi_NS5_thumb"/>
</dbReference>
<feature type="transmembrane region" description="Helical" evidence="52">
    <location>
        <begin position="1266"/>
        <end position="1288"/>
    </location>
</feature>
<feature type="active site" description="Charge relay system; for serine protease NS3 activity" evidence="47">
    <location>
        <position position="1626"/>
    </location>
</feature>
<dbReference type="InterPro" id="IPR026470">
    <property type="entry name" value="Flavi_E_Stem/Anchor_dom"/>
</dbReference>
<proteinExistence type="predicted"/>
<dbReference type="InterPro" id="IPR026490">
    <property type="entry name" value="mRNA_cap_0/1_MeTrfase"/>
</dbReference>
<feature type="domain" description="Helicase ATP-binding" evidence="54">
    <location>
        <begin position="1672"/>
        <end position="1828"/>
    </location>
</feature>
<evidence type="ECO:0000259" key="58">
    <source>
        <dbReference type="PROSITE" id="PS51591"/>
    </source>
</evidence>
<keyword evidence="29" id="KW-0720">Serine protease</keyword>
<feature type="transmembrane region" description="Helical" evidence="52">
    <location>
        <begin position="271"/>
        <end position="290"/>
    </location>
</feature>
<dbReference type="GO" id="GO:0055036">
    <property type="term" value="C:virion membrane"/>
    <property type="evidence" value="ECO:0007669"/>
    <property type="project" value="UniProtKB-SubCell"/>
</dbReference>
<comment type="catalytic activity">
    <reaction evidence="45">
        <text>a ribonucleoside 5'-triphosphate + H2O = a ribonucleoside 5'-diphosphate + phosphate + H(+)</text>
        <dbReference type="Rhea" id="RHEA:23680"/>
        <dbReference type="ChEBI" id="CHEBI:15377"/>
        <dbReference type="ChEBI" id="CHEBI:15378"/>
        <dbReference type="ChEBI" id="CHEBI:43474"/>
        <dbReference type="ChEBI" id="CHEBI:57930"/>
        <dbReference type="ChEBI" id="CHEBI:61557"/>
        <dbReference type="EC" id="3.6.1.15"/>
    </reaction>
</comment>
<keyword evidence="22 52" id="KW-0812">Transmembrane</keyword>
<dbReference type="Pfam" id="PF20907">
    <property type="entry name" value="Flav_NS3-hel_C"/>
    <property type="match status" value="1"/>
</dbReference>
<dbReference type="InterPro" id="IPR038688">
    <property type="entry name" value="Flavi_propep_sf"/>
</dbReference>
<dbReference type="GO" id="GO:0005524">
    <property type="term" value="F:ATP binding"/>
    <property type="evidence" value="ECO:0007669"/>
    <property type="project" value="UniProtKB-KW"/>
</dbReference>
<dbReference type="Gene3D" id="2.60.98.10">
    <property type="entry name" value="Tick-borne Encephalitis virus Glycoprotein, domain 1"/>
    <property type="match status" value="1"/>
</dbReference>
<keyword evidence="24 50" id="KW-0479">Metal-binding</keyword>
<evidence type="ECO:0000256" key="41">
    <source>
        <dbReference type="ARBA" id="ARBA00023280"/>
    </source>
</evidence>
<dbReference type="GO" id="GO:0003724">
    <property type="term" value="F:RNA helicase activity"/>
    <property type="evidence" value="ECO:0007669"/>
    <property type="project" value="UniProtKB-EC"/>
</dbReference>
<dbReference type="Pfam" id="PF00972">
    <property type="entry name" value="Flavi_NS5"/>
    <property type="match status" value="1"/>
</dbReference>
<dbReference type="InterPro" id="IPR001850">
    <property type="entry name" value="Flavi_NS3_S7"/>
</dbReference>
<dbReference type="InterPro" id="IPR013755">
    <property type="entry name" value="Flav_gly_cen_dom_subdom1"/>
</dbReference>
<evidence type="ECO:0000256" key="39">
    <source>
        <dbReference type="ARBA" id="ARBA00023180"/>
    </source>
</evidence>
<keyword evidence="32" id="KW-1043">Host membrane</keyword>
<keyword evidence="35 52" id="KW-1133">Transmembrane helix</keyword>
<keyword evidence="27" id="KW-1161">Viral attachment to host cell</keyword>
<evidence type="ECO:0000256" key="52">
    <source>
        <dbReference type="SAM" id="Phobius"/>
    </source>
</evidence>
<evidence type="ECO:0000256" key="7">
    <source>
        <dbReference type="ARBA" id="ARBA00022484"/>
    </source>
</evidence>
<feature type="transmembrane region" description="Helical" evidence="52">
    <location>
        <begin position="2242"/>
        <end position="2259"/>
    </location>
</feature>
<keyword evidence="14" id="KW-0945">Host-virus interaction</keyword>
<keyword evidence="42" id="KW-1160">Virus entry into host cell</keyword>
<dbReference type="SUPFAM" id="SSF56983">
    <property type="entry name" value="Viral glycoprotein, central and dimerisation domains"/>
    <property type="match status" value="1"/>
</dbReference>
<feature type="domain" description="Flavivirus NS2B" evidence="56">
    <location>
        <begin position="1361"/>
        <end position="1491"/>
    </location>
</feature>
<dbReference type="GO" id="GO:0052170">
    <property type="term" value="P:symbiont-mediated suppression of host innate immune response"/>
    <property type="evidence" value="ECO:0007669"/>
    <property type="project" value="UniProtKB-KW"/>
</dbReference>
<keyword evidence="13" id="KW-1048">Host nucleus</keyword>
<dbReference type="Pfam" id="PF20483">
    <property type="entry name" value="Flavi_NS5_thumb"/>
    <property type="match status" value="1"/>
</dbReference>
<evidence type="ECO:0000256" key="5">
    <source>
        <dbReference type="ARBA" id="ARBA00004613"/>
    </source>
</evidence>
<accession>Q32ZD8</accession>
<keyword evidence="8" id="KW-1168">Fusion of virus membrane with host membrane</keyword>
<evidence type="ECO:0000256" key="28">
    <source>
        <dbReference type="ARBA" id="ARBA00022806"/>
    </source>
</evidence>
<feature type="binding site" evidence="48">
    <location>
        <position position="2617"/>
    </location>
    <ligand>
        <name>S-adenosyl-L-methionine</name>
        <dbReference type="ChEBI" id="CHEBI:59789"/>
    </ligand>
</feature>
<dbReference type="Pfam" id="PF00948">
    <property type="entry name" value="Flavi_NS1"/>
    <property type="match status" value="1"/>
</dbReference>
<dbReference type="Pfam" id="PF01349">
    <property type="entry name" value="Flavi_NS4B"/>
    <property type="match status" value="1"/>
</dbReference>
<dbReference type="Pfam" id="PF01350">
    <property type="entry name" value="Flavi_NS4A"/>
    <property type="match status" value="1"/>
</dbReference>
<evidence type="ECO:0000259" key="54">
    <source>
        <dbReference type="PROSITE" id="PS51192"/>
    </source>
</evidence>
<dbReference type="Gene3D" id="3.30.387.10">
    <property type="entry name" value="Viral Envelope Glycoprotein, domain 3"/>
    <property type="match status" value="1"/>
</dbReference>
<dbReference type="Pfam" id="PF02832">
    <property type="entry name" value="Flavi_glycop_C"/>
    <property type="match status" value="1"/>
</dbReference>
<feature type="binding site" evidence="50">
    <location>
        <position position="2960"/>
    </location>
    <ligand>
        <name>Zn(2+)</name>
        <dbReference type="ChEBI" id="CHEBI:29105"/>
        <label>1</label>
    </ligand>
</feature>
<dbReference type="GO" id="GO:0019062">
    <property type="term" value="P:virion attachment to host cell"/>
    <property type="evidence" value="ECO:0007669"/>
    <property type="project" value="UniProtKB-KW"/>
</dbReference>
<keyword evidence="37 52" id="KW-0472">Membrane</keyword>
<feature type="transmembrane region" description="Helical" evidence="52">
    <location>
        <begin position="1459"/>
        <end position="1485"/>
    </location>
</feature>
<feature type="disulfide bond" evidence="49">
    <location>
        <begin position="360"/>
        <end position="391"/>
    </location>
</feature>
<keyword evidence="28" id="KW-0347">Helicase</keyword>
<dbReference type="MEROPS" id="S07.003"/>
<evidence type="ECO:0000256" key="18">
    <source>
        <dbReference type="ARBA" id="ARBA00022664"/>
    </source>
</evidence>
<evidence type="ECO:0000256" key="35">
    <source>
        <dbReference type="ARBA" id="ARBA00022989"/>
    </source>
</evidence>
<feature type="binding site" evidence="48">
    <location>
        <position position="2568"/>
    </location>
    <ligand>
        <name>S-adenosyl-L-methionine</name>
        <dbReference type="ChEBI" id="CHEBI:59789"/>
    </ligand>
</feature>
<keyword evidence="17" id="KW-1090">Inhibition of host innate immune response by virus</keyword>
<feature type="domain" description="RdRp catalytic" evidence="53">
    <location>
        <begin position="3040"/>
        <end position="3192"/>
    </location>
</feature>
<dbReference type="GO" id="GO:0042025">
    <property type="term" value="C:host cell nucleus"/>
    <property type="evidence" value="ECO:0007669"/>
    <property type="project" value="UniProtKB-SubCell"/>
</dbReference>
<dbReference type="SMART" id="SM00487">
    <property type="entry name" value="DEXDc"/>
    <property type="match status" value="1"/>
</dbReference>
<keyword evidence="33" id="KW-0694">RNA-binding</keyword>
<dbReference type="InterPro" id="IPR037172">
    <property type="entry name" value="Flavi_capsidC_sf"/>
</dbReference>
<keyword evidence="36" id="KW-0506">mRNA capping</keyword>
<feature type="transmembrane region" description="Helical" evidence="52">
    <location>
        <begin position="1362"/>
        <end position="1382"/>
    </location>
</feature>
<dbReference type="GO" id="GO:0046983">
    <property type="term" value="F:protein dimerization activity"/>
    <property type="evidence" value="ECO:0007669"/>
    <property type="project" value="InterPro"/>
</dbReference>
<dbReference type="Gene3D" id="3.40.50.300">
    <property type="entry name" value="P-loop containing nucleotide triphosphate hydrolases"/>
    <property type="match status" value="2"/>
</dbReference>
<feature type="binding site" evidence="50">
    <location>
        <position position="3362"/>
    </location>
    <ligand>
        <name>Zn(2+)</name>
        <dbReference type="ChEBI" id="CHEBI:29105"/>
        <label>2</label>
    </ligand>
</feature>
<dbReference type="SUPFAM" id="SSF56672">
    <property type="entry name" value="DNA/RNA polymerases"/>
    <property type="match status" value="1"/>
</dbReference>
<dbReference type="PROSITE" id="PS51591">
    <property type="entry name" value="RNA_CAP01_NS5_MT"/>
    <property type="match status" value="1"/>
</dbReference>
<feature type="active site" description="Charge relay system; for serine protease NS3 activity" evidence="47">
    <location>
        <position position="1566"/>
    </location>
</feature>
<feature type="disulfide bond" evidence="49">
    <location>
        <begin position="586"/>
        <end position="617"/>
    </location>
</feature>
<feature type="binding site" evidence="50">
    <location>
        <position position="3243"/>
    </location>
    <ligand>
        <name>Zn(2+)</name>
        <dbReference type="ChEBI" id="CHEBI:29105"/>
        <label>2</label>
    </ligand>
</feature>
<evidence type="ECO:0000256" key="48">
    <source>
        <dbReference type="PIRSR" id="PIRSR003817-2"/>
    </source>
</evidence>
<evidence type="ECO:0000256" key="27">
    <source>
        <dbReference type="ARBA" id="ARBA00022804"/>
    </source>
</evidence>
<dbReference type="Pfam" id="PF21659">
    <property type="entry name" value="Flavi_E_stem"/>
    <property type="match status" value="1"/>
</dbReference>
<name>Q32ZD8_9FLAV</name>
<dbReference type="InterPro" id="IPR011492">
    <property type="entry name" value="Flavi_DEAD"/>
</dbReference>
<dbReference type="Pfam" id="PF01728">
    <property type="entry name" value="FtsJ"/>
    <property type="match status" value="1"/>
</dbReference>
<dbReference type="Gene3D" id="1.10.260.90">
    <property type="match status" value="1"/>
</dbReference>
<dbReference type="InterPro" id="IPR014001">
    <property type="entry name" value="Helicase_ATP-bd"/>
</dbReference>
<feature type="active site" description="Charge relay system; for serine protease NS3 activity" evidence="47">
    <location>
        <position position="1542"/>
    </location>
</feature>
<evidence type="ECO:0000256" key="43">
    <source>
        <dbReference type="ARBA" id="ARBA00023443"/>
    </source>
</evidence>
<dbReference type="NCBIfam" id="TIGR04240">
    <property type="entry name" value="flavi_E_stem"/>
    <property type="match status" value="1"/>
</dbReference>
<dbReference type="SMART" id="SM00490">
    <property type="entry name" value="HELICc"/>
    <property type="match status" value="1"/>
</dbReference>
<evidence type="ECO:0000256" key="32">
    <source>
        <dbReference type="ARBA" id="ARBA00022870"/>
    </source>
</evidence>
<dbReference type="Pfam" id="PF01003">
    <property type="entry name" value="Flavi_capsid"/>
    <property type="match status" value="1"/>
</dbReference>
<feature type="transmembrane region" description="Helical" evidence="52">
    <location>
        <begin position="246"/>
        <end position="265"/>
    </location>
</feature>
<evidence type="ECO:0000256" key="45">
    <source>
        <dbReference type="ARBA" id="ARBA00047631"/>
    </source>
</evidence>
<evidence type="ECO:0000313" key="59">
    <source>
        <dbReference type="EMBL" id="AAV34154.1"/>
    </source>
</evidence>
<dbReference type="GO" id="GO:0046872">
    <property type="term" value="F:metal ion binding"/>
    <property type="evidence" value="ECO:0007669"/>
    <property type="project" value="UniProtKB-KW"/>
</dbReference>
<evidence type="ECO:0000256" key="19">
    <source>
        <dbReference type="ARBA" id="ARBA00022670"/>
    </source>
</evidence>
<dbReference type="CDD" id="cd20761">
    <property type="entry name" value="capping_2-OMTase_Flaviviridae"/>
    <property type="match status" value="1"/>
</dbReference>
<dbReference type="InterPro" id="IPR027417">
    <property type="entry name" value="P-loop_NTPase"/>
</dbReference>
<dbReference type="Pfam" id="PF07652">
    <property type="entry name" value="Flavi_DEAD"/>
    <property type="match status" value="1"/>
</dbReference>
<keyword evidence="15" id="KW-1162">Viral penetration into host cytoplasm</keyword>
<dbReference type="Gene3D" id="1.10.8.970">
    <property type="entry name" value="Flavivirus envelope glycoprotein M-like"/>
    <property type="match status" value="1"/>
</dbReference>
<dbReference type="GO" id="GO:0003968">
    <property type="term" value="F:RNA-directed RNA polymerase activity"/>
    <property type="evidence" value="ECO:0007669"/>
    <property type="project" value="UniProtKB-KW"/>
</dbReference>
<evidence type="ECO:0000256" key="24">
    <source>
        <dbReference type="ARBA" id="ARBA00022723"/>
    </source>
</evidence>
<keyword evidence="41" id="KW-0899">Viral immunoevasion</keyword>
<dbReference type="GO" id="GO:0006508">
    <property type="term" value="P:proteolysis"/>
    <property type="evidence" value="ECO:0007669"/>
    <property type="project" value="UniProtKB-KW"/>
</dbReference>
<dbReference type="GO" id="GO:0046718">
    <property type="term" value="P:symbiont entry into host cell"/>
    <property type="evidence" value="ECO:0007669"/>
    <property type="project" value="UniProtKB-KW"/>
</dbReference>
<evidence type="ECO:0000256" key="1">
    <source>
        <dbReference type="ARBA" id="ARBA00004147"/>
    </source>
</evidence>
<evidence type="ECO:0000259" key="56">
    <source>
        <dbReference type="PROSITE" id="PS51527"/>
    </source>
</evidence>
<keyword evidence="7" id="KW-0696">RNA-directed RNA polymerase</keyword>
<dbReference type="PROSITE" id="PS51194">
    <property type="entry name" value="HELICASE_CTER"/>
    <property type="match status" value="1"/>
</dbReference>
<evidence type="ECO:0000256" key="47">
    <source>
        <dbReference type="PIRSR" id="PIRSR003817-1"/>
    </source>
</evidence>
<dbReference type="Pfam" id="PF00949">
    <property type="entry name" value="Peptidase_S7"/>
    <property type="match status" value="1"/>
</dbReference>
<evidence type="ECO:0000256" key="29">
    <source>
        <dbReference type="ARBA" id="ARBA00022825"/>
    </source>
</evidence>
<evidence type="ECO:0000256" key="13">
    <source>
        <dbReference type="ARBA" id="ARBA00022562"/>
    </source>
</evidence>
<feature type="domain" description="MRNA cap 0-1 NS5-type MT" evidence="58">
    <location>
        <begin position="2513"/>
        <end position="2777"/>
    </location>
</feature>
<dbReference type="GO" id="GO:0044167">
    <property type="term" value="C:host cell endoplasmic reticulum membrane"/>
    <property type="evidence" value="ECO:0007669"/>
    <property type="project" value="UniProtKB-SubCell"/>
</dbReference>
<feature type="transmembrane region" description="Helical" evidence="52">
    <location>
        <begin position="759"/>
        <end position="780"/>
    </location>
</feature>
<dbReference type="InterPro" id="IPR001122">
    <property type="entry name" value="Flavi_capsidC"/>
</dbReference>
<feature type="transmembrane region" description="Helical" evidence="52">
    <location>
        <begin position="2213"/>
        <end position="2230"/>
    </location>
</feature>
<dbReference type="InterPro" id="IPR049486">
    <property type="entry name" value="NS3-hel_C_flaviviridae"/>
</dbReference>
<dbReference type="GO" id="GO:0004482">
    <property type="term" value="F:mRNA 5'-cap (guanine-N7-)-methyltransferase activity"/>
    <property type="evidence" value="ECO:0007669"/>
    <property type="project" value="InterPro"/>
</dbReference>
<feature type="binding site" evidence="48">
    <location>
        <position position="2732"/>
    </location>
    <ligand>
        <name>S-adenosyl-L-methionine</name>
        <dbReference type="ChEBI" id="CHEBI:59789"/>
    </ligand>
</feature>
<evidence type="ECO:0000256" key="10">
    <source>
        <dbReference type="ARBA" id="ARBA00022525"/>
    </source>
</evidence>
<dbReference type="PROSITE" id="PS51192">
    <property type="entry name" value="HELICASE_ATP_BIND_1"/>
    <property type="match status" value="1"/>
</dbReference>
<feature type="disulfide bond" evidence="49">
    <location>
        <begin position="346"/>
        <end position="402"/>
    </location>
</feature>
<dbReference type="SUPFAM" id="SSF81296">
    <property type="entry name" value="E set domains"/>
    <property type="match status" value="1"/>
</dbReference>
<feature type="binding site" evidence="48">
    <location>
        <position position="2643"/>
    </location>
    <ligand>
        <name>S-adenosyl-L-methionine</name>
        <dbReference type="ChEBI" id="CHEBI:59789"/>
    </ligand>
</feature>
<feature type="transmembrane region" description="Helical" evidence="52">
    <location>
        <begin position="2164"/>
        <end position="2182"/>
    </location>
</feature>
<feature type="transmembrane region" description="Helical" evidence="52">
    <location>
        <begin position="2351"/>
        <end position="2382"/>
    </location>
</feature>
<dbReference type="InterPro" id="IPR000487">
    <property type="entry name" value="Flavi_NS2B"/>
</dbReference>
<feature type="binding site" evidence="50">
    <location>
        <position position="2951"/>
    </location>
    <ligand>
        <name>Zn(2+)</name>
        <dbReference type="ChEBI" id="CHEBI:29105"/>
        <label>1</label>
    </ligand>
</feature>
<evidence type="ECO:0000256" key="36">
    <source>
        <dbReference type="ARBA" id="ARBA00023042"/>
    </source>
</evidence>
<evidence type="ECO:0000256" key="12">
    <source>
        <dbReference type="ARBA" id="ARBA00022561"/>
    </source>
</evidence>
<evidence type="ECO:0000256" key="26">
    <source>
        <dbReference type="ARBA" id="ARBA00022801"/>
    </source>
</evidence>
<evidence type="ECO:0000256" key="31">
    <source>
        <dbReference type="ARBA" id="ARBA00022844"/>
    </source>
</evidence>
<feature type="binding site" evidence="48">
    <location>
        <position position="2598"/>
    </location>
    <ligand>
        <name>S-adenosyl-L-methionine</name>
        <dbReference type="ChEBI" id="CHEBI:59789"/>
    </ligand>
</feature>
<dbReference type="Pfam" id="PF01005">
    <property type="entry name" value="Flavi_NS2A"/>
    <property type="match status" value="1"/>
</dbReference>
<evidence type="ECO:0000256" key="17">
    <source>
        <dbReference type="ARBA" id="ARBA00022632"/>
    </source>
</evidence>
<dbReference type="Gene3D" id="3.40.50.150">
    <property type="entry name" value="Vaccinia Virus protein VP39"/>
    <property type="match status" value="1"/>
</dbReference>
<dbReference type="InterPro" id="IPR001650">
    <property type="entry name" value="Helicase_C-like"/>
</dbReference>
<keyword evidence="10" id="KW-0964">Secreted</keyword>
<organism evidence="59 60">
    <name type="scientific">Iguape virus</name>
    <dbReference type="NCBI Taxonomy" id="64308"/>
    <lineage>
        <taxon>Viruses</taxon>
        <taxon>Riboviria</taxon>
        <taxon>Orthornavirae</taxon>
        <taxon>Kitrinoviricota</taxon>
        <taxon>Flasuviricetes</taxon>
        <taxon>Amarillovirales</taxon>
        <taxon>Flaviviridae</taxon>
        <taxon>Orthoflavivirus</taxon>
        <taxon>Orthoflavivirus aroaense</taxon>
    </lineage>
</organism>
<dbReference type="InterPro" id="IPR009003">
    <property type="entry name" value="Peptidase_S1_PA"/>
</dbReference>
<keyword evidence="31" id="KW-0946">Virion</keyword>
<dbReference type="GO" id="GO:0039654">
    <property type="term" value="P:fusion of virus membrane with host endosome membrane"/>
    <property type="evidence" value="ECO:0007669"/>
    <property type="project" value="UniProtKB-KW"/>
</dbReference>
<feature type="transmembrane region" description="Helical" evidence="52">
    <location>
        <begin position="2189"/>
        <end position="2207"/>
    </location>
</feature>
<feature type="disulfide bond" evidence="49">
    <location>
        <begin position="289"/>
        <end position="316"/>
    </location>
</feature>
<keyword evidence="12" id="KW-0167">Capsid protein</keyword>
<dbReference type="GO" id="GO:0003725">
    <property type="term" value="F:double-stranded RNA binding"/>
    <property type="evidence" value="ECO:0007669"/>
    <property type="project" value="InterPro"/>
</dbReference>
<comment type="subcellular location">
    <subcellularLocation>
        <location evidence="2">Host endoplasmic reticulum membrane</location>
        <topology evidence="2">Multi-pass membrane protein</topology>
    </subcellularLocation>
    <subcellularLocation>
        <location evidence="4">Host endoplasmic reticulum membrane</location>
        <topology evidence="4">Peripheral membrane protein</topology>
        <orientation evidence="4">Cytoplasmic side</orientation>
    </subcellularLocation>
    <subcellularLocation>
        <location evidence="43">Host endoplasmic reticulum membrane</location>
        <topology evidence="43">Peripheral membrane protein</topology>
        <orientation evidence="43">Lumenal side</orientation>
    </subcellularLocation>
    <subcellularLocation>
        <location evidence="1">Host nucleus</location>
    </subcellularLocation>
    <subcellularLocation>
        <location evidence="5">Secreted</location>
    </subcellularLocation>
    <subcellularLocation>
        <location evidence="3">Virion membrane</location>
        <topology evidence="3">Multi-pass membrane protein</topology>
    </subcellularLocation>
</comment>
<feature type="domain" description="Peptidase S7" evidence="57">
    <location>
        <begin position="1492"/>
        <end position="1669"/>
    </location>
</feature>
<dbReference type="InterPro" id="IPR027287">
    <property type="entry name" value="Flavi_E_Ig-like"/>
</dbReference>
<evidence type="ECO:0000256" key="16">
    <source>
        <dbReference type="ARBA" id="ARBA00022603"/>
    </source>
</evidence>
<feature type="binding site" evidence="48">
    <location>
        <position position="2644"/>
    </location>
    <ligand>
        <name>S-adenosyl-L-methionine</name>
        <dbReference type="ChEBI" id="CHEBI:59789"/>
    </ligand>
</feature>
<dbReference type="GO" id="GO:0019028">
    <property type="term" value="C:viral capsid"/>
    <property type="evidence" value="ECO:0007669"/>
    <property type="project" value="UniProtKB-KW"/>
</dbReference>
<feature type="binding site" evidence="48">
    <location>
        <position position="2616"/>
    </location>
    <ligand>
        <name>S-adenosyl-L-methionine</name>
        <dbReference type="ChEBI" id="CHEBI:59789"/>
    </ligand>
</feature>
<evidence type="ECO:0000256" key="23">
    <source>
        <dbReference type="ARBA" id="ARBA00022695"/>
    </source>
</evidence>
<dbReference type="Gene3D" id="2.60.260.50">
    <property type="entry name" value="Flavivirus polyprotein propeptide domain"/>
    <property type="match status" value="1"/>
</dbReference>
<evidence type="ECO:0000259" key="53">
    <source>
        <dbReference type="PROSITE" id="PS50507"/>
    </source>
</evidence>
<keyword evidence="25" id="KW-0547">Nucleotide-binding</keyword>
<dbReference type="InterPro" id="IPR000404">
    <property type="entry name" value="Flavi_NS4A"/>
</dbReference>
<keyword evidence="38 49" id="KW-1015">Disulfide bond</keyword>
<evidence type="ECO:0000256" key="15">
    <source>
        <dbReference type="ARBA" id="ARBA00022595"/>
    </source>
</evidence>
<dbReference type="CDD" id="cd17038">
    <property type="entry name" value="Flavi_M"/>
    <property type="match status" value="1"/>
</dbReference>
<evidence type="ECO:0000256" key="8">
    <source>
        <dbReference type="ARBA" id="ARBA00022506"/>
    </source>
</evidence>
<reference evidence="59 60" key="1">
    <citation type="journal article" date="2005" name="Clin. Microbiol. Rev.">
        <title>Biological transmission of arboviruses: reexamination of and new insights into components, mechanisms, and unique traits as well as their evolutionary trends.</title>
        <authorList>
            <person name="Kuno G."/>
            <person name="Chang G.J."/>
        </authorList>
    </citation>
    <scope>NUCLEOTIDE SEQUENCE [LARGE SCALE GENOMIC DNA]</scope>
    <source>
        <strain evidence="59">SPAn 71686</strain>
    </source>
</reference>
<dbReference type="InterPro" id="IPR000336">
    <property type="entry name" value="Flavivir/Alphavir_Ig-like_sf"/>
</dbReference>
<keyword evidence="20" id="KW-0808">Transferase</keyword>
<evidence type="ECO:0000256" key="20">
    <source>
        <dbReference type="ARBA" id="ARBA00022679"/>
    </source>
</evidence>
<keyword evidence="11" id="KW-0597">Phosphoprotein</keyword>
<dbReference type="InterPro" id="IPR001157">
    <property type="entry name" value="Flavi_NS1"/>
</dbReference>
<evidence type="ECO:0000259" key="55">
    <source>
        <dbReference type="PROSITE" id="PS51194"/>
    </source>
</evidence>
<evidence type="ECO:0000256" key="46">
    <source>
        <dbReference type="ARBA" id="ARBA00047984"/>
    </source>
</evidence>
<dbReference type="InterPro" id="IPR001528">
    <property type="entry name" value="Flavi_NS4B"/>
</dbReference>
<comment type="catalytic activity">
    <reaction evidence="44">
        <text>Selective hydrolysis of -Xaa-Xaa-|-Yaa- bonds in which each of the Xaa can be either Arg or Lys and Yaa can be either Ser or Ala.</text>
        <dbReference type="EC" id="3.4.21.91"/>
    </reaction>
</comment>
<dbReference type="PROSITE" id="PS50507">
    <property type="entry name" value="RDRP_SSRNA_POS"/>
    <property type="match status" value="1"/>
</dbReference>
<evidence type="ECO:0000256" key="30">
    <source>
        <dbReference type="ARBA" id="ARBA00022840"/>
    </source>
</evidence>
<dbReference type="InterPro" id="IPR000069">
    <property type="entry name" value="Env_glycoprot_M_flavivir"/>
</dbReference>
<dbReference type="InterPro" id="IPR038055">
    <property type="entry name" value="Glycoprot_E_dimer_dom"/>
</dbReference>
<evidence type="ECO:0000256" key="37">
    <source>
        <dbReference type="ARBA" id="ARBA00023136"/>
    </source>
</evidence>
<keyword evidence="19" id="KW-0645">Protease</keyword>
<feature type="disulfide bond" evidence="49">
    <location>
        <begin position="378"/>
        <end position="407"/>
    </location>
</feature>
<evidence type="ECO:0000256" key="42">
    <source>
        <dbReference type="ARBA" id="ARBA00023296"/>
    </source>
</evidence>
<evidence type="ECO:0000256" key="14">
    <source>
        <dbReference type="ARBA" id="ARBA00022581"/>
    </source>
</evidence>
<dbReference type="GO" id="GO:0017111">
    <property type="term" value="F:ribonucleoside triphosphate phosphatase activity"/>
    <property type="evidence" value="ECO:0007669"/>
    <property type="project" value="UniProtKB-EC"/>
</dbReference>
<keyword evidence="9" id="KW-1170">Fusion of virus membrane with host endosomal membrane</keyword>
<protein>
    <recommendedName>
        <fullName evidence="6">Genome polyprotein</fullName>
    </recommendedName>
</protein>
<dbReference type="SUPFAM" id="SSF101257">
    <property type="entry name" value="Flavivirus capsid protein C"/>
    <property type="match status" value="1"/>
</dbReference>
<keyword evidence="50" id="KW-0862">Zinc</keyword>
<dbReference type="EMBL" id="AY632538">
    <property type="protein sequence ID" value="AAV34154.1"/>
    <property type="molecule type" value="Genomic_RNA"/>
</dbReference>
<feature type="binding site" evidence="50">
    <location>
        <position position="3227"/>
    </location>
    <ligand>
        <name>Zn(2+)</name>
        <dbReference type="ChEBI" id="CHEBI:29105"/>
        <label>2</label>
    </ligand>
</feature>
<keyword evidence="21" id="KW-0949">S-adenosyl-L-methionine</keyword>
<dbReference type="FunFam" id="3.40.50.300:FF:000763">
    <property type="entry name" value="Genome polyprotein"/>
    <property type="match status" value="1"/>
</dbReference>
<feature type="transmembrane region" description="Helical" evidence="52">
    <location>
        <begin position="1388"/>
        <end position="1406"/>
    </location>
</feature>
<keyword evidence="18" id="KW-0507">mRNA processing</keyword>
<dbReference type="CDD" id="cd17931">
    <property type="entry name" value="DEXHc_viral_Ns3"/>
    <property type="match status" value="1"/>
</dbReference>
<evidence type="ECO:0000256" key="21">
    <source>
        <dbReference type="ARBA" id="ARBA00022691"/>
    </source>
</evidence>
<evidence type="ECO:0000256" key="6">
    <source>
        <dbReference type="ARBA" id="ARBA00020107"/>
    </source>
</evidence>
<dbReference type="GO" id="GO:0004252">
    <property type="term" value="F:serine-type endopeptidase activity"/>
    <property type="evidence" value="ECO:0007669"/>
    <property type="project" value="InterPro"/>
</dbReference>
<dbReference type="Pfam" id="PF01004">
    <property type="entry name" value="Flavi_M"/>
    <property type="match status" value="1"/>
</dbReference>
<keyword evidence="16" id="KW-0489">Methyltransferase</keyword>
<keyword evidence="39" id="KW-0325">Glycoprotein</keyword>
<dbReference type="PROSITE" id="PS51528">
    <property type="entry name" value="FLAVIVIRUS_NS3PRO"/>
    <property type="match status" value="1"/>
</dbReference>
<dbReference type="Pfam" id="PF01570">
    <property type="entry name" value="Flavi_propep"/>
    <property type="match status" value="1"/>
</dbReference>
<dbReference type="FunFam" id="3.40.50.150:FF:000105">
    <property type="entry name" value="Genome polyprotein"/>
    <property type="match status" value="1"/>
</dbReference>
<keyword evidence="23" id="KW-0548">Nucleotidyltransferase</keyword>
<sequence length="3416" mass="377817">MSKKPGRSGNSRIVSMLKRGPSRVPNPVDLVKRTVGKLINGVGPLRLVLAMLTFFRFSALKPTAGLVKRWTKMKPAPAVKILQNFRKQLGSMIQTLSNRKKKRGLHGLGLLVLVPITLCFQTGNYNGKVMITVDKHEVGVPFVIPQHGVKNTCVVKALDVGYQCDNSVTYECPVLESQYDPEDIDCWCSHKPIYINYGRCLKGRENRRSKRETHLPQHSEATLTSRKETWLEGQNVMKYMMRVESWALRNPGFALVACVIGWSLGSTTSQKIIYIMLLLMVAPAYSLRCIGVENRDFIEGISGGTWVDLVLEHGGCVTVRAEGKPTLDIELTNSFATGMAETRKYCYECEVSKITTVNHCPQMGEAHNSASSDPKQVCKKGYSDRGWNNGCGLFGKGSLETCAEFACKKEAPGHVIRKENLEYNVMVAVHGSVPSENAGNDTSHAVKLSFTTASPVATGKLGDFGEVSMECEPRSGLDFEQYYMFTIDKNSWLVDRSWFHDLNLPWKGGSAGDWQNKQSMVEFAEPHATKQDVLALGSQEGALHSALGGAIPMKGTSSKVDITAGHLKCRLKMDKLLIKGTTYHMCAKAFTMKKDPTDTGHGTVVMELTYKGIDVPCRVPITIARSPNDGEMVGRMVSVNPLAMTTSSVFMVEVEPPYGDSNIIVGSYDNVLKHHWFKPGSSIGGAFKTTWKGVKRLTVLGDSAWDFRSVGGVITSMGKAIHQVFGGIFSAIFGGVSWFTNIFIGALCVWLGISARDRSIALTFLSVGAILLFLSLGVGADSGCGIDIARMELKCGSGIFVFNDVETWTEQYQYHPSTPGALAAAIQKGYKEGICGARSTTRLEHKMWEQVANEINAVFESNDINLSVVVKAEVNPKVRGKKRLKPADSALPIGWKSWGKKHILTVELSNNTFIVDGAEKKECSDSNRTWNTFQVEDFGFGVTKTQVFLDVREDNTDECDTAVIGSAIKGERAVHSDMGYWIESGNSDTWRLERAFLIETKTCEWPNTHTLWSDGVEDSKLIIPRSLAGPRSHHNTRKGYATQIKGPWNHVPLEIKFENCPGTTVTIDRNCGDRGASAGSTTASGKTIPDWCCRSCTLPPLSYHTSDGCWYGMEIRPKDRKKRMCLVKSKVSAGKGSPPDSFSLGLLVSMIMVQEGLRKRWGARHFLTAGAFLLAAMILGEISYLDLAHYFVMLEATFTQINDGGDVLHLALVAVFKVQPAFLVGFLVRNAWTPRESVLLALGATLIQLTSGNIPTDVMMVLNTLATAWLGLRALVVGTTPSVILPILAVMAPALPISPLGAYQAMVAHLLVLTLMMSTKRTSLKKHGPPLLALIGTFTGWFNPLSCATIDMMVSNLKKRSWPASEAMTAVGVVCALVGGIANLGDTPLAGPMAACGLLVMAYVVSGKSTDLYIEKACQVEWSHEAEVTGSSPRLDVAIDENGDISLIEGEYNSMEQTLVYVGLLALVGFFPLAIPFAAAGWYLYLKSGRRAGALWDIPSPTVKKPASTEPGVYRIMAARLIGSSQIGVGVMYEGVFHTMWHVTRGAALRCGAGRLDPTWGDVKGDVISYGGPWKLTEKWDGTSEVQLVAVAPGKRSQNVQITPGIFNTTKGPVGAVILDYPPGTSGSPIINKDGKTIGLYGNGVVLAGGTYVSMITQPEAPTPEAPDCITDNMFKKKQLIVLDPHPGAGKTRKVLPEFIRQAVERRLWTLALAPTRVVAAEMAEALNGLPVRYLTPAVIQQHTGKEIVDLMCHATFTMRLLSGGRVPNYNMFIMDEAHFTDPSSIAARGYISTKVDMGEASAVFMTATPPGSREPFPDSNAPIIDEPMTVPDKAWSTGYEWVTDFEGKTVWFVPSIRNGQEIANCLMKAGKKVIQLNRKTFDSEYKKTKQDDWDFVITTDISEMGANFQATRVIDCRKSIKPVVITDGEERIVMNGPALITSASAAQRRGRVGRNPNQPGDMYLYGGGVDDSDTNNVCWTEARMLLDNINIPGGLVATFYLPERDKSAAIDGEYRLRETNRKLFTEYLKADLPVWLAYQVALHGNAYQDRSWCFMGSTQNVVLEDGNPVEIWTRAGERKTLKPKWSDARMFSDHLSLKAFKEFASGRRSGVPSILDVVGMLPRHFSEKGTDALDNLKILMTSDPNGRAYRHAVSELPETLETILLISMLTVASLSVFLLLMRQKGIGKMGLGFIVLVATGGLLMMADVAPAKIAGVIILVFLLMVVLIPEPEKQRTIQDNQLAIIVLLVLSLGLAVAANEMGYLEKTKNDIISLWGRSREQNSTLQEWFIMDIKPATAWTLYAVTTTILTPFIQHHITTHYANVSLSAIAAQAGNLFMMKNGHPFTQLDWAVPLLALGCWSTMTPLALVAATLLLLVHYAYMIPGWQAMGARSAQARTAAGIMKNPVVDGVTVTDIPELEVPDPAIEKKLGQVLLISIALAAAFMRQDIIGWRECGILASAGIGTLWEGTPSKFWNASIASSLCNIIRGSHLAALPFLFTLIRNMTKPNKRGGADGETLGDKWKARLNAMEKTTFSKYKVSGITEVDREPARKALREGNLHSGHAVSRGTAKLRWMVERGMVNPQGKVIDLGCGRGGWSYYAATLPRVMEVKGYTKGGLGHEEPRMVQSYGWNLVTLKSGVDVHMKAVERTNTLFCDIGESSASPEVEESRTLKVLELVEHWMAVGVDAFAVKVLCPYRPKVIEKLEGLQRRFGGGLVRIPLSRNSTHEMYWVDGVKTNIVGAVNTTSKLLLSRMDKRFTGPKFEEDANLSSGTRAATLKRKAADMEKIAGRIKRLKEEHSSSWFVDPNNLYRTWKYHGSYETKPTGSASSMVNAVVKLMSKPWDVISTVTQMSMTDTTPFGQQRVFKEKVDTKAPEPEQGAADIMETVARWYRKELCKRKKPRICTREEFIKKVNSHAALGSMFEEQQLWSSAKEAVEDPEFWRQVDEEREKHKKGECATCIYNMMGKREKKLGEFGKAKGSRAIWYMWLGARFLEFEALGFLNEDHWLSRENSGAGVEGIGLQRLGYVLRDMGKAGGRLYADDTAGWDTLITEKDLDNEMIIMEHMEPQHRKLASAIFNLTYRHKVVKVMRPGPNGKTYMDVISREDQRGSGQVVTYALNTFTNAVVQLVRSAEAEGVISSFSIEEVSDRVLEELTRWLEEFGWDRLRLMAISGDDCVVRACDERFATALHFLNAMSKVRKDIPEWKPSTGWSDWQQVPFCSHHFVEIRMKDGRELVVPCRHQDELVGRARVSPGATWTIRESACMAKAYAQMWMLMYFHRRDLRIMANAICSAVPVDWVPTGRTTWSIHGKGEWMTTEDMLDVWNRVWIEENPHMEDKTPVRDWKEVPYIGKREDQWCGSLIGYRPRATWAENIWVAVHQVRSMIGKEKYADYLKAQGRYRKEETEGFTGVL</sequence>